<dbReference type="GeneTree" id="ENSGT00940000177072"/>
<organism evidence="1 2">
    <name type="scientific">Sander lucioperca</name>
    <name type="common">Pike-perch</name>
    <name type="synonym">Perca lucioperca</name>
    <dbReference type="NCBI Taxonomy" id="283035"/>
    <lineage>
        <taxon>Eukaryota</taxon>
        <taxon>Metazoa</taxon>
        <taxon>Chordata</taxon>
        <taxon>Craniata</taxon>
        <taxon>Vertebrata</taxon>
        <taxon>Euteleostomi</taxon>
        <taxon>Actinopterygii</taxon>
        <taxon>Neopterygii</taxon>
        <taxon>Teleostei</taxon>
        <taxon>Neoteleostei</taxon>
        <taxon>Acanthomorphata</taxon>
        <taxon>Eupercaria</taxon>
        <taxon>Perciformes</taxon>
        <taxon>Percoidei</taxon>
        <taxon>Percidae</taxon>
        <taxon>Luciopercinae</taxon>
        <taxon>Sander</taxon>
    </lineage>
</organism>
<proteinExistence type="predicted"/>
<keyword evidence="2" id="KW-1185">Reference proteome</keyword>
<sequence length="122" mass="14101">FPGRNSEPYVLLTINQSGWSMSFRRWQELVVTELAPAHHSREKSQRSLTTHRFTVTFLLRSQSYAFVFSASNVSQHATHILLINTLLCMPPRHYHIDSMGVFSLLCISLPDFFHTQIAVFHI</sequence>
<protein>
    <submittedName>
        <fullName evidence="1">Uncharacterized protein</fullName>
    </submittedName>
</protein>
<reference evidence="1" key="2">
    <citation type="submission" date="2025-09" db="UniProtKB">
        <authorList>
            <consortium name="Ensembl"/>
        </authorList>
    </citation>
    <scope>IDENTIFICATION</scope>
</reference>
<reference evidence="1" key="1">
    <citation type="submission" date="2025-08" db="UniProtKB">
        <authorList>
            <consortium name="Ensembl"/>
        </authorList>
    </citation>
    <scope>IDENTIFICATION</scope>
</reference>
<dbReference type="AlphaFoldDB" id="A0A8D0AIG0"/>
<name>A0A8D0AIG0_SANLU</name>
<dbReference type="Ensembl" id="ENSSLUT00000058881.1">
    <property type="protein sequence ID" value="ENSSLUP00000057216.1"/>
    <property type="gene ID" value="ENSSLUG00000024673.1"/>
</dbReference>
<evidence type="ECO:0000313" key="1">
    <source>
        <dbReference type="Ensembl" id="ENSSLUP00000057216.1"/>
    </source>
</evidence>
<dbReference type="Proteomes" id="UP000694568">
    <property type="component" value="Unplaced"/>
</dbReference>
<evidence type="ECO:0000313" key="2">
    <source>
        <dbReference type="Proteomes" id="UP000694568"/>
    </source>
</evidence>
<accession>A0A8D0AIG0</accession>